<dbReference type="OrthoDB" id="5818430at2759"/>
<reference evidence="1 2" key="1">
    <citation type="submission" date="2018-11" db="EMBL/GenBank/DDBJ databases">
        <authorList>
            <consortium name="Pathogen Informatics"/>
        </authorList>
    </citation>
    <scope>NUCLEOTIDE SEQUENCE [LARGE SCALE GENOMIC DNA]</scope>
</reference>
<evidence type="ECO:0000313" key="1">
    <source>
        <dbReference type="EMBL" id="VDM78156.1"/>
    </source>
</evidence>
<dbReference type="AlphaFoldDB" id="A0A3P7J4T9"/>
<organism evidence="1 2">
    <name type="scientific">Strongylus vulgaris</name>
    <name type="common">Blood worm</name>
    <dbReference type="NCBI Taxonomy" id="40348"/>
    <lineage>
        <taxon>Eukaryota</taxon>
        <taxon>Metazoa</taxon>
        <taxon>Ecdysozoa</taxon>
        <taxon>Nematoda</taxon>
        <taxon>Chromadorea</taxon>
        <taxon>Rhabditida</taxon>
        <taxon>Rhabditina</taxon>
        <taxon>Rhabditomorpha</taxon>
        <taxon>Strongyloidea</taxon>
        <taxon>Strongylidae</taxon>
        <taxon>Strongylus</taxon>
    </lineage>
</organism>
<name>A0A3P7J4T9_STRVU</name>
<accession>A0A3P7J4T9</accession>
<evidence type="ECO:0000313" key="2">
    <source>
        <dbReference type="Proteomes" id="UP000270094"/>
    </source>
</evidence>
<protein>
    <submittedName>
        <fullName evidence="1">Uncharacterized protein</fullName>
    </submittedName>
</protein>
<keyword evidence="2" id="KW-1185">Reference proteome</keyword>
<proteinExistence type="predicted"/>
<gene>
    <name evidence="1" type="ORF">SVUK_LOCUS13154</name>
</gene>
<sequence>MGDCSLLTLWTDIVHLLASRGFTRVDLAAFRYLALFHEDGKLFTAPAVSYSLNAINFRSLAQSCQNFLIARRVGGVVGSSLLAEMLSSSIQSTCAR</sequence>
<dbReference type="Proteomes" id="UP000270094">
    <property type="component" value="Unassembled WGS sequence"/>
</dbReference>
<dbReference type="EMBL" id="UYYB01101153">
    <property type="protein sequence ID" value="VDM78156.1"/>
    <property type="molecule type" value="Genomic_DNA"/>
</dbReference>